<dbReference type="GeneID" id="100183013"/>
<dbReference type="Proteomes" id="UP000008144">
    <property type="component" value="Chromosome 10"/>
</dbReference>
<evidence type="ECO:0000256" key="1">
    <source>
        <dbReference type="SAM" id="Phobius"/>
    </source>
</evidence>
<protein>
    <submittedName>
        <fullName evidence="2">Uncharacterized LOC100183013</fullName>
    </submittedName>
</protein>
<proteinExistence type="predicted"/>
<name>F6UWU9_CIOIN</name>
<dbReference type="InParanoid" id="F6UWU9"/>
<dbReference type="EMBL" id="EAAA01000459">
    <property type="status" value="NOT_ANNOTATED_CDS"/>
    <property type="molecule type" value="Genomic_DNA"/>
</dbReference>
<reference evidence="3" key="1">
    <citation type="journal article" date="2002" name="Science">
        <title>The draft genome of Ciona intestinalis: insights into chordate and vertebrate origins.</title>
        <authorList>
            <person name="Dehal P."/>
            <person name="Satou Y."/>
            <person name="Campbell R.K."/>
            <person name="Chapman J."/>
            <person name="Degnan B."/>
            <person name="De Tomaso A."/>
            <person name="Davidson B."/>
            <person name="Di Gregorio A."/>
            <person name="Gelpke M."/>
            <person name="Goodstein D.M."/>
            <person name="Harafuji N."/>
            <person name="Hastings K.E."/>
            <person name="Ho I."/>
            <person name="Hotta K."/>
            <person name="Huang W."/>
            <person name="Kawashima T."/>
            <person name="Lemaire P."/>
            <person name="Martinez D."/>
            <person name="Meinertzhagen I.A."/>
            <person name="Necula S."/>
            <person name="Nonaka M."/>
            <person name="Putnam N."/>
            <person name="Rash S."/>
            <person name="Saiga H."/>
            <person name="Satake M."/>
            <person name="Terry A."/>
            <person name="Yamada L."/>
            <person name="Wang H.G."/>
            <person name="Awazu S."/>
            <person name="Azumi K."/>
            <person name="Boore J."/>
            <person name="Branno M."/>
            <person name="Chin-Bow S."/>
            <person name="DeSantis R."/>
            <person name="Doyle S."/>
            <person name="Francino P."/>
            <person name="Keys D.N."/>
            <person name="Haga S."/>
            <person name="Hayashi H."/>
            <person name="Hino K."/>
            <person name="Imai K.S."/>
            <person name="Inaba K."/>
            <person name="Kano S."/>
            <person name="Kobayashi K."/>
            <person name="Kobayashi M."/>
            <person name="Lee B.I."/>
            <person name="Makabe K.W."/>
            <person name="Manohar C."/>
            <person name="Matassi G."/>
            <person name="Medina M."/>
            <person name="Mochizuki Y."/>
            <person name="Mount S."/>
            <person name="Morishita T."/>
            <person name="Miura S."/>
            <person name="Nakayama A."/>
            <person name="Nishizaka S."/>
            <person name="Nomoto H."/>
            <person name="Ohta F."/>
            <person name="Oishi K."/>
            <person name="Rigoutsos I."/>
            <person name="Sano M."/>
            <person name="Sasaki A."/>
            <person name="Sasakura Y."/>
            <person name="Shoguchi E."/>
            <person name="Shin-i T."/>
            <person name="Spagnuolo A."/>
            <person name="Stainier D."/>
            <person name="Suzuki M.M."/>
            <person name="Tassy O."/>
            <person name="Takatori N."/>
            <person name="Tokuoka M."/>
            <person name="Yagi K."/>
            <person name="Yoshizaki F."/>
            <person name="Wada S."/>
            <person name="Zhang C."/>
            <person name="Hyatt P.D."/>
            <person name="Larimer F."/>
            <person name="Detter C."/>
            <person name="Doggett N."/>
            <person name="Glavina T."/>
            <person name="Hawkins T."/>
            <person name="Richardson P."/>
            <person name="Lucas S."/>
            <person name="Kohara Y."/>
            <person name="Levine M."/>
            <person name="Satoh N."/>
            <person name="Rokhsar D.S."/>
        </authorList>
    </citation>
    <scope>NUCLEOTIDE SEQUENCE [LARGE SCALE GENOMIC DNA]</scope>
</reference>
<accession>F6UWU9</accession>
<evidence type="ECO:0000313" key="3">
    <source>
        <dbReference type="Proteomes" id="UP000008144"/>
    </source>
</evidence>
<feature type="transmembrane region" description="Helical" evidence="1">
    <location>
        <begin position="179"/>
        <end position="198"/>
    </location>
</feature>
<dbReference type="KEGG" id="cin:100183013"/>
<sequence>MGRVLCSLPQLQFAKTLNESMAPKQWGWYEDPNRAARIETCQPGQRNWTGYVCYNGAAATTQIFSTASIPALCCGSVNGARYTSLAHSSSRSADADCKQDNQHLCTMVEMMTVWDQSTYKGYDWGWFGDGTKLIKMVHRCDPGIVQFPGYRCWYGRLVTQDIASQVQQRAFCCQTSSAYLVRATLPVALFCLIFSIFMHL</sequence>
<reference evidence="2" key="4">
    <citation type="submission" date="2025-09" db="UniProtKB">
        <authorList>
            <consortium name="Ensembl"/>
        </authorList>
    </citation>
    <scope>IDENTIFICATION</scope>
</reference>
<dbReference type="AlphaFoldDB" id="F6UWU9"/>
<dbReference type="RefSeq" id="XP_002125035.1">
    <property type="nucleotide sequence ID" value="XM_002124999.5"/>
</dbReference>
<accession>A0A1W2W5L4</accession>
<organism evidence="2 3">
    <name type="scientific">Ciona intestinalis</name>
    <name type="common">Transparent sea squirt</name>
    <name type="synonym">Ascidia intestinalis</name>
    <dbReference type="NCBI Taxonomy" id="7719"/>
    <lineage>
        <taxon>Eukaryota</taxon>
        <taxon>Metazoa</taxon>
        <taxon>Chordata</taxon>
        <taxon>Tunicata</taxon>
        <taxon>Ascidiacea</taxon>
        <taxon>Phlebobranchia</taxon>
        <taxon>Cionidae</taxon>
        <taxon>Ciona</taxon>
    </lineage>
</organism>
<gene>
    <name evidence="2" type="primary">LOC100183013</name>
</gene>
<reference evidence="2" key="3">
    <citation type="submission" date="2025-08" db="UniProtKB">
        <authorList>
            <consortium name="Ensembl"/>
        </authorList>
    </citation>
    <scope>IDENTIFICATION</scope>
</reference>
<evidence type="ECO:0000313" key="2">
    <source>
        <dbReference type="Ensembl" id="ENSCINP00000026825.2"/>
    </source>
</evidence>
<keyword evidence="1" id="KW-0472">Membrane</keyword>
<keyword evidence="1" id="KW-0812">Transmembrane</keyword>
<keyword evidence="3" id="KW-1185">Reference proteome</keyword>
<dbReference type="HOGENOM" id="CLU_1365818_0_0_1"/>
<dbReference type="Ensembl" id="ENSCINT00000027071.2">
    <property type="protein sequence ID" value="ENSCINP00000026825.2"/>
    <property type="gene ID" value="ENSCING00000014960.2"/>
</dbReference>
<keyword evidence="1" id="KW-1133">Transmembrane helix</keyword>
<reference evidence="2" key="2">
    <citation type="journal article" date="2008" name="Genome Biol.">
        <title>Improved genome assembly and evidence-based global gene model set for the chordate Ciona intestinalis: new insight into intron and operon populations.</title>
        <authorList>
            <person name="Satou Y."/>
            <person name="Mineta K."/>
            <person name="Ogasawara M."/>
            <person name="Sasakura Y."/>
            <person name="Shoguchi E."/>
            <person name="Ueno K."/>
            <person name="Yamada L."/>
            <person name="Matsumoto J."/>
            <person name="Wasserscheid J."/>
            <person name="Dewar K."/>
            <person name="Wiley G.B."/>
            <person name="Macmil S.L."/>
            <person name="Roe B.A."/>
            <person name="Zeller R.W."/>
            <person name="Hastings K.E."/>
            <person name="Lemaire P."/>
            <person name="Lindquist E."/>
            <person name="Endo T."/>
            <person name="Hotta K."/>
            <person name="Inaba K."/>
        </authorList>
    </citation>
    <scope>NUCLEOTIDE SEQUENCE [LARGE SCALE GENOMIC DNA]</scope>
    <source>
        <strain evidence="2">wild type</strain>
    </source>
</reference>